<gene>
    <name evidence="2" type="primary">KPTN</name>
</gene>
<evidence type="ECO:0000313" key="3">
    <source>
        <dbReference type="Proteomes" id="UP000233100"/>
    </source>
</evidence>
<dbReference type="GO" id="GO:1904262">
    <property type="term" value="P:negative regulation of TORC1 signaling"/>
    <property type="evidence" value="ECO:0007669"/>
    <property type="project" value="Ensembl"/>
</dbReference>
<dbReference type="GO" id="GO:0051015">
    <property type="term" value="F:actin filament binding"/>
    <property type="evidence" value="ECO:0007669"/>
    <property type="project" value="Ensembl"/>
</dbReference>
<dbReference type="GO" id="GO:0007015">
    <property type="term" value="P:actin filament organization"/>
    <property type="evidence" value="ECO:0007669"/>
    <property type="project" value="InterPro"/>
</dbReference>
<accession>A0A7N9IBH4</accession>
<feature type="region of interest" description="Disordered" evidence="1">
    <location>
        <begin position="55"/>
        <end position="76"/>
    </location>
</feature>
<dbReference type="GeneTree" id="ENSGT00390000002548"/>
<dbReference type="GO" id="GO:0034198">
    <property type="term" value="P:cellular response to amino acid starvation"/>
    <property type="evidence" value="ECO:0007669"/>
    <property type="project" value="Ensembl"/>
</dbReference>
<dbReference type="PANTHER" id="PTHR15435:SF2">
    <property type="entry name" value="KICSTOR COMPLEX PROTEIN KAPTIN"/>
    <property type="match status" value="1"/>
</dbReference>
<feature type="region of interest" description="Disordered" evidence="1">
    <location>
        <begin position="122"/>
        <end position="145"/>
    </location>
</feature>
<reference evidence="2 3" key="1">
    <citation type="submission" date="2013-03" db="EMBL/GenBank/DDBJ databases">
        <authorList>
            <person name="Warren W."/>
            <person name="Wilson R.K."/>
        </authorList>
    </citation>
    <scope>NUCLEOTIDE SEQUENCE</scope>
</reference>
<dbReference type="GO" id="GO:0042149">
    <property type="term" value="P:cellular response to glucose starvation"/>
    <property type="evidence" value="ECO:0007669"/>
    <property type="project" value="Ensembl"/>
</dbReference>
<protein>
    <submittedName>
        <fullName evidence="2">Kaptin, actin binding protein</fullName>
    </submittedName>
</protein>
<dbReference type="GO" id="GO:0140007">
    <property type="term" value="C:KICSTOR complex"/>
    <property type="evidence" value="ECO:0007669"/>
    <property type="project" value="Ensembl"/>
</dbReference>
<sequence>MECTYSSSWHIRAILSFTMMMIRPSTQHRARSRGRHLPPLVTDSLWQPLGPEMERRRVRRRSGSKLPGRPEHAIWPPSWERATPAASCTSSACATVGHPAVQAAPAGAGSCWPPRLKARCSASATKTSDRKSGQWPRSCSSTTFPDSGDKGSPFLNIYCDYEPGSEYNLDSIAQSCLNLELQFTPFQLCHAEVQVGDQLETVFLLSGNDPAVHLYKENEGLHQFEEQPVENLFPELTNLTSSVLWLDVHNLPGTSRRLSALGCQSGYVRVAHVDQQSREVLQMWSVLQDGPISRVIVFSLSAPKETKDKPAQDEYSVLVASMLEPAVVYRDLLHRGLEDQLLLPGSDQFDSVLCGLVTDVDLDGRPEVLVATYGQELLCYKYQGPESGLPEAQHGFRLLWQRGFSSPLLAMAHVDLTGDGLQELAVVSLKGVHILQHSLIQASELVLTRLRRQVEQRRRRLQGSEDEAGAGPAENAAS</sequence>
<name>A0A7N9IBH4_MACFA</name>
<dbReference type="InterPro" id="IPR028994">
    <property type="entry name" value="Integrin_alpha_N"/>
</dbReference>
<dbReference type="GO" id="GO:0031941">
    <property type="term" value="C:filamentous actin"/>
    <property type="evidence" value="ECO:0007669"/>
    <property type="project" value="Ensembl"/>
</dbReference>
<dbReference type="PANTHER" id="PTHR15435">
    <property type="entry name" value="KICSTOR COMPLEX PROTEIN KAPTIN"/>
    <property type="match status" value="1"/>
</dbReference>
<proteinExistence type="predicted"/>
<feature type="compositionally biased region" description="Polar residues" evidence="1">
    <location>
        <begin position="135"/>
        <end position="145"/>
    </location>
</feature>
<organism evidence="2 3">
    <name type="scientific">Macaca fascicularis</name>
    <name type="common">Crab-eating macaque</name>
    <name type="synonym">Cynomolgus monkey</name>
    <dbReference type="NCBI Taxonomy" id="9541"/>
    <lineage>
        <taxon>Eukaryota</taxon>
        <taxon>Metazoa</taxon>
        <taxon>Chordata</taxon>
        <taxon>Craniata</taxon>
        <taxon>Vertebrata</taxon>
        <taxon>Euteleostomi</taxon>
        <taxon>Mammalia</taxon>
        <taxon>Eutheria</taxon>
        <taxon>Euarchontoglires</taxon>
        <taxon>Primates</taxon>
        <taxon>Haplorrhini</taxon>
        <taxon>Catarrhini</taxon>
        <taxon>Cercopithecidae</taxon>
        <taxon>Cercopithecinae</taxon>
        <taxon>Macaca</taxon>
    </lineage>
</organism>
<keyword evidence="3" id="KW-1185">Reference proteome</keyword>
<reference evidence="2" key="2">
    <citation type="submission" date="2025-08" db="UniProtKB">
        <authorList>
            <consortium name="Ensembl"/>
        </authorList>
    </citation>
    <scope>IDENTIFICATION</scope>
</reference>
<dbReference type="Bgee" id="ENSMFAG00000039746">
    <property type="expression patterns" value="Expressed in cerebellum and 13 other cell types or tissues"/>
</dbReference>
<dbReference type="GO" id="GO:0098871">
    <property type="term" value="C:postsynaptic actin cytoskeleton"/>
    <property type="evidence" value="ECO:0007669"/>
    <property type="project" value="Ensembl"/>
</dbReference>
<dbReference type="SUPFAM" id="SSF69318">
    <property type="entry name" value="Integrin alpha N-terminal domain"/>
    <property type="match status" value="1"/>
</dbReference>
<dbReference type="GO" id="GO:0030027">
    <property type="term" value="C:lamellipodium"/>
    <property type="evidence" value="ECO:0007669"/>
    <property type="project" value="Ensembl"/>
</dbReference>
<dbReference type="Proteomes" id="UP000233100">
    <property type="component" value="Chromosome 19"/>
</dbReference>
<dbReference type="Ensembl" id="ENSMFAT00000083309.1">
    <property type="protein sequence ID" value="ENSMFAP00000050574.1"/>
    <property type="gene ID" value="ENSMFAG00000039746.2"/>
</dbReference>
<evidence type="ECO:0000313" key="2">
    <source>
        <dbReference type="Ensembl" id="ENSMFAP00000050574.1"/>
    </source>
</evidence>
<dbReference type="InterPro" id="IPR029982">
    <property type="entry name" value="Kptn"/>
</dbReference>
<feature type="region of interest" description="Disordered" evidence="1">
    <location>
        <begin position="458"/>
        <end position="478"/>
    </location>
</feature>
<dbReference type="AlphaFoldDB" id="A0A7N9IBH4"/>
<dbReference type="GO" id="GO:0061462">
    <property type="term" value="P:protein localization to lysosome"/>
    <property type="evidence" value="ECO:0007669"/>
    <property type="project" value="Ensembl"/>
</dbReference>
<evidence type="ECO:0000256" key="1">
    <source>
        <dbReference type="SAM" id="MobiDB-lite"/>
    </source>
</evidence>
<reference evidence="2" key="3">
    <citation type="submission" date="2025-09" db="UniProtKB">
        <authorList>
            <consortium name="Ensembl"/>
        </authorList>
    </citation>
    <scope>IDENTIFICATION</scope>
</reference>